<dbReference type="PANTHER" id="PTHR23407">
    <property type="entry name" value="ATPASE INHIBITOR/5-FORMYLTETRAHYDROFOLATE CYCLO-LIGASE"/>
    <property type="match status" value="1"/>
</dbReference>
<comment type="catalytic activity">
    <reaction evidence="4">
        <text>(6S)-5-formyl-5,6,7,8-tetrahydrofolate + ATP = (6R)-5,10-methenyltetrahydrofolate + ADP + phosphate</text>
        <dbReference type="Rhea" id="RHEA:10488"/>
        <dbReference type="ChEBI" id="CHEBI:30616"/>
        <dbReference type="ChEBI" id="CHEBI:43474"/>
        <dbReference type="ChEBI" id="CHEBI:57455"/>
        <dbReference type="ChEBI" id="CHEBI:57457"/>
        <dbReference type="ChEBI" id="CHEBI:456216"/>
        <dbReference type="EC" id="6.3.3.2"/>
    </reaction>
</comment>
<keyword evidence="2 4" id="KW-0547">Nucleotide-binding</keyword>
<keyword evidence="4" id="KW-0479">Metal-binding</keyword>
<dbReference type="InterPro" id="IPR002698">
    <property type="entry name" value="FTHF_cligase"/>
</dbReference>
<keyword evidence="5" id="KW-0436">Ligase</keyword>
<dbReference type="RefSeq" id="WP_007427072.1">
    <property type="nucleotide sequence ID" value="NZ_AMGO01000046.1"/>
</dbReference>
<comment type="caution">
    <text evidence="5">The sequence shown here is derived from an EMBL/GenBank/DDBJ whole genome shotgun (WGS) entry which is preliminary data.</text>
</comment>
<dbReference type="OrthoDB" id="9801938at2"/>
<keyword evidence="4" id="KW-0460">Magnesium</keyword>
<dbReference type="Proteomes" id="UP000006765">
    <property type="component" value="Unassembled WGS sequence"/>
</dbReference>
<dbReference type="GO" id="GO:0005524">
    <property type="term" value="F:ATP binding"/>
    <property type="evidence" value="ECO:0007669"/>
    <property type="project" value="UniProtKB-KW"/>
</dbReference>
<evidence type="ECO:0000256" key="4">
    <source>
        <dbReference type="RuleBase" id="RU361279"/>
    </source>
</evidence>
<dbReference type="InterPro" id="IPR024185">
    <property type="entry name" value="FTHF_cligase-like_sf"/>
</dbReference>
<evidence type="ECO:0000256" key="1">
    <source>
        <dbReference type="ARBA" id="ARBA00010638"/>
    </source>
</evidence>
<keyword evidence="3 4" id="KW-0067">ATP-binding</keyword>
<evidence type="ECO:0000256" key="2">
    <source>
        <dbReference type="ARBA" id="ARBA00022741"/>
    </source>
</evidence>
<dbReference type="GO" id="GO:0030272">
    <property type="term" value="F:5-formyltetrahydrofolate cyclo-ligase activity"/>
    <property type="evidence" value="ECO:0007669"/>
    <property type="project" value="UniProtKB-EC"/>
</dbReference>
<dbReference type="PANTHER" id="PTHR23407:SF1">
    <property type="entry name" value="5-FORMYLTETRAHYDROFOLATE CYCLO-LIGASE"/>
    <property type="match status" value="1"/>
</dbReference>
<dbReference type="eggNOG" id="COG0212">
    <property type="taxonomic scope" value="Bacteria"/>
</dbReference>
<dbReference type="GO" id="GO:0046872">
    <property type="term" value="F:metal ion binding"/>
    <property type="evidence" value="ECO:0007669"/>
    <property type="project" value="UniProtKB-KW"/>
</dbReference>
<name>K2HM27_9RHOB</name>
<accession>K2HM27</accession>
<dbReference type="SUPFAM" id="SSF100950">
    <property type="entry name" value="NagB/RpiA/CoA transferase-like"/>
    <property type="match status" value="1"/>
</dbReference>
<sequence>MTDAKATARRAAEARRAAVQPGPGDADLLAARLAVADASVVAGFLPIGSEIDPRPAMAALSVPVCVPVMVGRGLPLRFRRWIPGCTLERGPFGVAVPADGDWLVPDLLIVPLLAFDRRGQRLGYGGGYYDRTLAALRAAGPVRAWGFAFAAQEVAAVPVGPHDAPLDAIATEREWIVPGGRDRAEPPAPPG</sequence>
<organism evidence="5 6">
    <name type="scientific">Oceaniovalibus guishaninsula JLT2003</name>
    <dbReference type="NCBI Taxonomy" id="1231392"/>
    <lineage>
        <taxon>Bacteria</taxon>
        <taxon>Pseudomonadati</taxon>
        <taxon>Pseudomonadota</taxon>
        <taxon>Alphaproteobacteria</taxon>
        <taxon>Rhodobacterales</taxon>
        <taxon>Roseobacteraceae</taxon>
        <taxon>Oceaniovalibus</taxon>
    </lineage>
</organism>
<dbReference type="GO" id="GO:0035999">
    <property type="term" value="P:tetrahydrofolate interconversion"/>
    <property type="evidence" value="ECO:0007669"/>
    <property type="project" value="TreeGrafter"/>
</dbReference>
<comment type="cofactor">
    <cofactor evidence="4">
        <name>Mg(2+)</name>
        <dbReference type="ChEBI" id="CHEBI:18420"/>
    </cofactor>
</comment>
<dbReference type="EMBL" id="AMGO01000046">
    <property type="protein sequence ID" value="EKE43939.1"/>
    <property type="molecule type" value="Genomic_DNA"/>
</dbReference>
<keyword evidence="6" id="KW-1185">Reference proteome</keyword>
<evidence type="ECO:0000313" key="6">
    <source>
        <dbReference type="Proteomes" id="UP000006765"/>
    </source>
</evidence>
<dbReference type="Gene3D" id="3.40.50.10420">
    <property type="entry name" value="NagB/RpiA/CoA transferase-like"/>
    <property type="match status" value="1"/>
</dbReference>
<dbReference type="GO" id="GO:0009396">
    <property type="term" value="P:folic acid-containing compound biosynthetic process"/>
    <property type="evidence" value="ECO:0007669"/>
    <property type="project" value="TreeGrafter"/>
</dbReference>
<proteinExistence type="inferred from homology"/>
<dbReference type="NCBIfam" id="TIGR02727">
    <property type="entry name" value="MTHFS_bact"/>
    <property type="match status" value="1"/>
</dbReference>
<gene>
    <name evidence="5" type="ORF">OCGS_1920</name>
</gene>
<dbReference type="EC" id="6.3.3.2" evidence="4"/>
<evidence type="ECO:0000256" key="3">
    <source>
        <dbReference type="ARBA" id="ARBA00022840"/>
    </source>
</evidence>
<dbReference type="InterPro" id="IPR037171">
    <property type="entry name" value="NagB/RpiA_transferase-like"/>
</dbReference>
<protein>
    <recommendedName>
        <fullName evidence="4">5-formyltetrahydrofolate cyclo-ligase</fullName>
        <ecNumber evidence="4">6.3.3.2</ecNumber>
    </recommendedName>
</protein>
<comment type="similarity">
    <text evidence="1 4">Belongs to the 5-formyltetrahydrofolate cyclo-ligase family.</text>
</comment>
<dbReference type="STRING" id="1231392.OCGS_1920"/>
<dbReference type="Pfam" id="PF01812">
    <property type="entry name" value="5-FTHF_cyc-lig"/>
    <property type="match status" value="1"/>
</dbReference>
<evidence type="ECO:0000313" key="5">
    <source>
        <dbReference type="EMBL" id="EKE43939.1"/>
    </source>
</evidence>
<dbReference type="PATRIC" id="fig|1231392.3.peg.1930"/>
<reference evidence="5 6" key="1">
    <citation type="journal article" date="2012" name="J. Bacteriol.">
        <title>Draft Genome Sequence of Oceaniovalibus guishaninsula JLT2003T.</title>
        <authorList>
            <person name="Tang K."/>
            <person name="Liu K."/>
            <person name="Jiao N."/>
        </authorList>
    </citation>
    <scope>NUCLEOTIDE SEQUENCE [LARGE SCALE GENOMIC DNA]</scope>
    <source>
        <strain evidence="5 6">JLT2003</strain>
    </source>
</reference>
<dbReference type="AlphaFoldDB" id="K2HM27"/>